<dbReference type="Gene3D" id="3.30.1490.20">
    <property type="entry name" value="ATP-grasp fold, A domain"/>
    <property type="match status" value="1"/>
</dbReference>
<dbReference type="InterPro" id="IPR011127">
    <property type="entry name" value="Dala_Dala_lig_N"/>
</dbReference>
<dbReference type="GO" id="GO:0008360">
    <property type="term" value="P:regulation of cell shape"/>
    <property type="evidence" value="ECO:0007669"/>
    <property type="project" value="UniProtKB-KW"/>
</dbReference>
<protein>
    <recommendedName>
        <fullName evidence="10">D-alanine--D-alanine ligase</fullName>
        <ecNumber evidence="10">6.3.2.4</ecNumber>
    </recommendedName>
    <alternativeName>
        <fullName evidence="10">D-Ala-D-Ala ligase</fullName>
    </alternativeName>
    <alternativeName>
        <fullName evidence="10">D-alanylalanine synthetase</fullName>
    </alternativeName>
</protein>
<feature type="domain" description="ATP-grasp" evidence="13">
    <location>
        <begin position="99"/>
        <end position="305"/>
    </location>
</feature>
<dbReference type="Proteomes" id="UP001172756">
    <property type="component" value="Unassembled WGS sequence"/>
</dbReference>
<evidence type="ECO:0000256" key="9">
    <source>
        <dbReference type="ARBA" id="ARBA00023316"/>
    </source>
</evidence>
<dbReference type="GO" id="GO:0009252">
    <property type="term" value="P:peptidoglycan biosynthetic process"/>
    <property type="evidence" value="ECO:0007669"/>
    <property type="project" value="UniProtKB-UniRule"/>
</dbReference>
<keyword evidence="11" id="KW-0464">Manganese</keyword>
<evidence type="ECO:0000313" key="14">
    <source>
        <dbReference type="EMBL" id="MDN4483455.1"/>
    </source>
</evidence>
<evidence type="ECO:0000256" key="11">
    <source>
        <dbReference type="PIRSR" id="PIRSR039102-3"/>
    </source>
</evidence>
<accession>A0AB35MI29</accession>
<name>A0AB35MI29_9MICO</name>
<evidence type="ECO:0000256" key="12">
    <source>
        <dbReference type="PROSITE-ProRule" id="PRU00409"/>
    </source>
</evidence>
<dbReference type="InterPro" id="IPR011095">
    <property type="entry name" value="Dala_Dala_lig_C"/>
</dbReference>
<keyword evidence="11" id="KW-0460">Magnesium</keyword>
<comment type="subcellular location">
    <subcellularLocation>
        <location evidence="1 10">Cytoplasm</location>
    </subcellularLocation>
</comment>
<dbReference type="SUPFAM" id="SSF56059">
    <property type="entry name" value="Glutathione synthetase ATP-binding domain-like"/>
    <property type="match status" value="1"/>
</dbReference>
<proteinExistence type="inferred from homology"/>
<dbReference type="SUPFAM" id="SSF52440">
    <property type="entry name" value="PreATP-grasp domain"/>
    <property type="match status" value="1"/>
</dbReference>
<dbReference type="RefSeq" id="WP_301160313.1">
    <property type="nucleotide sequence ID" value="NZ_JAUHQB010000004.1"/>
</dbReference>
<dbReference type="PROSITE" id="PS50975">
    <property type="entry name" value="ATP_GRASP"/>
    <property type="match status" value="1"/>
</dbReference>
<dbReference type="InterPro" id="IPR013815">
    <property type="entry name" value="ATP_grasp_subdomain_1"/>
</dbReference>
<dbReference type="GO" id="GO:0005737">
    <property type="term" value="C:cytoplasm"/>
    <property type="evidence" value="ECO:0007669"/>
    <property type="project" value="UniProtKB-SubCell"/>
</dbReference>
<dbReference type="PROSITE" id="PS00843">
    <property type="entry name" value="DALA_DALA_LIGASE_1"/>
    <property type="match status" value="1"/>
</dbReference>
<dbReference type="SMART" id="SM01209">
    <property type="entry name" value="GARS_A"/>
    <property type="match status" value="1"/>
</dbReference>
<dbReference type="Pfam" id="PF07478">
    <property type="entry name" value="Dala_Dala_lig_C"/>
    <property type="match status" value="1"/>
</dbReference>
<keyword evidence="3 10" id="KW-0963">Cytoplasm</keyword>
<dbReference type="Pfam" id="PF01820">
    <property type="entry name" value="Dala_Dala_lig_N"/>
    <property type="match status" value="1"/>
</dbReference>
<reference evidence="14 15" key="1">
    <citation type="submission" date="2023-06" db="EMBL/GenBank/DDBJ databases">
        <title>SYSU T0a273.</title>
        <authorList>
            <person name="Gao L."/>
            <person name="Fang B.-Z."/>
            <person name="Li W.-J."/>
        </authorList>
    </citation>
    <scope>NUCLEOTIDE SEQUENCE [LARGE SCALE GENOMIC DNA]</scope>
    <source>
        <strain evidence="14 15">SYSU T0a273</strain>
    </source>
</reference>
<dbReference type="GO" id="GO:0071555">
    <property type="term" value="P:cell wall organization"/>
    <property type="evidence" value="ECO:0007669"/>
    <property type="project" value="UniProtKB-KW"/>
</dbReference>
<dbReference type="PIRSF" id="PIRSF039102">
    <property type="entry name" value="Ddl/VanB"/>
    <property type="match status" value="1"/>
</dbReference>
<dbReference type="GO" id="GO:0005524">
    <property type="term" value="F:ATP binding"/>
    <property type="evidence" value="ECO:0007669"/>
    <property type="project" value="UniProtKB-UniRule"/>
</dbReference>
<comment type="caution">
    <text evidence="14">The sequence shown here is derived from an EMBL/GenBank/DDBJ whole genome shotgun (WGS) entry which is preliminary data.</text>
</comment>
<keyword evidence="9 10" id="KW-0961">Cell wall biogenesis/degradation</keyword>
<keyword evidence="7 10" id="KW-0133">Cell shape</keyword>
<feature type="binding site" evidence="11">
    <location>
        <position position="274"/>
    </location>
    <ligand>
        <name>Mg(2+)</name>
        <dbReference type="ChEBI" id="CHEBI:18420"/>
        <label>2</label>
    </ligand>
</feature>
<evidence type="ECO:0000256" key="4">
    <source>
        <dbReference type="ARBA" id="ARBA00022598"/>
    </source>
</evidence>
<evidence type="ECO:0000256" key="8">
    <source>
        <dbReference type="ARBA" id="ARBA00022984"/>
    </source>
</evidence>
<organism evidence="14 15">
    <name type="scientific">Demequina lignilytica</name>
    <dbReference type="NCBI Taxonomy" id="3051663"/>
    <lineage>
        <taxon>Bacteria</taxon>
        <taxon>Bacillati</taxon>
        <taxon>Actinomycetota</taxon>
        <taxon>Actinomycetes</taxon>
        <taxon>Micrococcales</taxon>
        <taxon>Demequinaceae</taxon>
        <taxon>Demequina</taxon>
    </lineage>
</organism>
<evidence type="ECO:0000256" key="10">
    <source>
        <dbReference type="HAMAP-Rule" id="MF_00047"/>
    </source>
</evidence>
<keyword evidence="8 10" id="KW-0573">Peptidoglycan synthesis</keyword>
<evidence type="ECO:0000313" key="15">
    <source>
        <dbReference type="Proteomes" id="UP001172756"/>
    </source>
</evidence>
<evidence type="ECO:0000256" key="1">
    <source>
        <dbReference type="ARBA" id="ARBA00004496"/>
    </source>
</evidence>
<comment type="cofactor">
    <cofactor evidence="11">
        <name>Mg(2+)</name>
        <dbReference type="ChEBI" id="CHEBI:18420"/>
    </cofactor>
    <cofactor evidence="11">
        <name>Mn(2+)</name>
        <dbReference type="ChEBI" id="CHEBI:29035"/>
    </cofactor>
    <text evidence="11">Binds 2 magnesium or manganese ions per subunit.</text>
</comment>
<keyword evidence="4 10" id="KW-0436">Ligase</keyword>
<dbReference type="InterPro" id="IPR011761">
    <property type="entry name" value="ATP-grasp"/>
</dbReference>
<dbReference type="EC" id="6.3.2.4" evidence="10"/>
<evidence type="ECO:0000256" key="7">
    <source>
        <dbReference type="ARBA" id="ARBA00022960"/>
    </source>
</evidence>
<dbReference type="InterPro" id="IPR000291">
    <property type="entry name" value="D-Ala_lig_Van_CS"/>
</dbReference>
<feature type="binding site" evidence="11">
    <location>
        <position position="259"/>
    </location>
    <ligand>
        <name>Mg(2+)</name>
        <dbReference type="ChEBI" id="CHEBI:18420"/>
        <label>1</label>
    </ligand>
</feature>
<evidence type="ECO:0000259" key="13">
    <source>
        <dbReference type="PROSITE" id="PS50975"/>
    </source>
</evidence>
<dbReference type="Gene3D" id="3.40.50.20">
    <property type="match status" value="1"/>
</dbReference>
<evidence type="ECO:0000256" key="2">
    <source>
        <dbReference type="ARBA" id="ARBA00010871"/>
    </source>
</evidence>
<evidence type="ECO:0000256" key="5">
    <source>
        <dbReference type="ARBA" id="ARBA00022741"/>
    </source>
</evidence>
<dbReference type="PANTHER" id="PTHR23132">
    <property type="entry name" value="D-ALANINE--D-ALANINE LIGASE"/>
    <property type="match status" value="1"/>
</dbReference>
<evidence type="ECO:0000256" key="3">
    <source>
        <dbReference type="ARBA" id="ARBA00022490"/>
    </source>
</evidence>
<dbReference type="InterPro" id="IPR005905">
    <property type="entry name" value="D_ala_D_ala"/>
</dbReference>
<gene>
    <name evidence="10" type="primary">ddl</name>
    <name evidence="14" type="ORF">QQ002_07895</name>
</gene>
<comment type="catalytic activity">
    <reaction evidence="10">
        <text>2 D-alanine + ATP = D-alanyl-D-alanine + ADP + phosphate + H(+)</text>
        <dbReference type="Rhea" id="RHEA:11224"/>
        <dbReference type="ChEBI" id="CHEBI:15378"/>
        <dbReference type="ChEBI" id="CHEBI:30616"/>
        <dbReference type="ChEBI" id="CHEBI:43474"/>
        <dbReference type="ChEBI" id="CHEBI:57416"/>
        <dbReference type="ChEBI" id="CHEBI:57822"/>
        <dbReference type="ChEBI" id="CHEBI:456216"/>
        <dbReference type="EC" id="6.3.2.4"/>
    </reaction>
</comment>
<dbReference type="HAMAP" id="MF_00047">
    <property type="entry name" value="Dala_Dala_lig"/>
    <property type="match status" value="1"/>
</dbReference>
<dbReference type="NCBIfam" id="NF002378">
    <property type="entry name" value="PRK01372.1"/>
    <property type="match status" value="1"/>
</dbReference>
<keyword evidence="5 12" id="KW-0547">Nucleotide-binding</keyword>
<comment type="function">
    <text evidence="10">Cell wall formation.</text>
</comment>
<comment type="pathway">
    <text evidence="10">Cell wall biogenesis; peptidoglycan biosynthesis.</text>
</comment>
<dbReference type="Gene3D" id="3.30.470.20">
    <property type="entry name" value="ATP-grasp fold, B domain"/>
    <property type="match status" value="1"/>
</dbReference>
<keyword evidence="6 12" id="KW-0067">ATP-binding</keyword>
<evidence type="ECO:0000256" key="6">
    <source>
        <dbReference type="ARBA" id="ARBA00022840"/>
    </source>
</evidence>
<dbReference type="InterPro" id="IPR016185">
    <property type="entry name" value="PreATP-grasp_dom_sf"/>
</dbReference>
<dbReference type="EMBL" id="JAUHQB010000004">
    <property type="protein sequence ID" value="MDN4483455.1"/>
    <property type="molecule type" value="Genomic_DNA"/>
</dbReference>
<sequence length="316" mass="33827">MHAMILAGGLSHERDVSIRSGRRVHDALRGSLDRVSLQDVDTELIPSLRFGGVDVVWPLLHGASGEDGSLQALLELVGVPYVGTTSKSARVAWNKAVAKAVLGRSGISTPDYVTLPQSLFREVGAEHVLDLIVARFELPVVVKPARGGSALGISVVHKREDLARAMVHCFAYGDTALVERAVEGIEVAMSVLGTGDDARALPGVEVVVDGEYDYDARYNPGRCEYFAPARLTDEQSRIASETALLVHRTMDLRDVSRVDMILDPEGRAQVIDINVAPGMTETSLLPQAAEAAGLDLPTVYRELVETAAARGPVTAT</sequence>
<dbReference type="PANTHER" id="PTHR23132:SF23">
    <property type="entry name" value="D-ALANINE--D-ALANINE LIGASE B"/>
    <property type="match status" value="1"/>
</dbReference>
<dbReference type="AlphaFoldDB" id="A0AB35MI29"/>
<dbReference type="GO" id="GO:0008716">
    <property type="term" value="F:D-alanine-D-alanine ligase activity"/>
    <property type="evidence" value="ECO:0007669"/>
    <property type="project" value="UniProtKB-UniRule"/>
</dbReference>
<dbReference type="GO" id="GO:0046872">
    <property type="term" value="F:metal ion binding"/>
    <property type="evidence" value="ECO:0007669"/>
    <property type="project" value="UniProtKB-KW"/>
</dbReference>
<comment type="similarity">
    <text evidence="2 10">Belongs to the D-alanine--D-alanine ligase family.</text>
</comment>
<keyword evidence="11" id="KW-0479">Metal-binding</keyword>